<dbReference type="SUPFAM" id="SSF56925">
    <property type="entry name" value="OMPA-like"/>
    <property type="match status" value="1"/>
</dbReference>
<evidence type="ECO:0000259" key="6">
    <source>
        <dbReference type="Pfam" id="PF13505"/>
    </source>
</evidence>
<organism evidence="7 8">
    <name type="scientific">Rhodobacter calidifons</name>
    <dbReference type="NCBI Taxonomy" id="2715277"/>
    <lineage>
        <taxon>Bacteria</taxon>
        <taxon>Pseudomonadati</taxon>
        <taxon>Pseudomonadota</taxon>
        <taxon>Alphaproteobacteria</taxon>
        <taxon>Rhodobacterales</taxon>
        <taxon>Rhodobacter group</taxon>
        <taxon>Rhodobacter</taxon>
    </lineage>
</organism>
<dbReference type="PANTHER" id="PTHR34001">
    <property type="entry name" value="BLL7405 PROTEIN"/>
    <property type="match status" value="1"/>
</dbReference>
<comment type="caution">
    <text evidence="7">The sequence shown here is derived from an EMBL/GenBank/DDBJ whole genome shotgun (WGS) entry which is preliminary data.</text>
</comment>
<evidence type="ECO:0000313" key="7">
    <source>
        <dbReference type="EMBL" id="NHB77267.1"/>
    </source>
</evidence>
<accession>A0ABX0G7L5</accession>
<evidence type="ECO:0000256" key="5">
    <source>
        <dbReference type="SAM" id="SignalP"/>
    </source>
</evidence>
<dbReference type="Pfam" id="PF13505">
    <property type="entry name" value="OMP_b-brl"/>
    <property type="match status" value="1"/>
</dbReference>
<comment type="similarity">
    <text evidence="4">Belongs to the Omp25/RopB family.</text>
</comment>
<evidence type="ECO:0000256" key="1">
    <source>
        <dbReference type="ARBA" id="ARBA00004370"/>
    </source>
</evidence>
<feature type="domain" description="Outer membrane protein beta-barrel" evidence="6">
    <location>
        <begin position="6"/>
        <end position="199"/>
    </location>
</feature>
<dbReference type="Proteomes" id="UP001515660">
    <property type="component" value="Unassembled WGS sequence"/>
</dbReference>
<dbReference type="EMBL" id="JAANHS010000007">
    <property type="protein sequence ID" value="NHB77267.1"/>
    <property type="molecule type" value="Genomic_DNA"/>
</dbReference>
<protein>
    <submittedName>
        <fullName evidence="7">Porin family protein</fullName>
    </submittedName>
</protein>
<reference evidence="7 8" key="1">
    <citation type="journal article" date="2022" name="Microorganisms">
        <title>Genome Sequence and Characterization of a Xanthorhodopsin-Containing, Aerobic Anoxygenic Phototrophic Rhodobacter Species, Isolated from Mesophilic Conditions at Yellowstone National Park.</title>
        <authorList>
            <person name="Kyndt J.A."/>
            <person name="Robertson S."/>
            <person name="Shoffstall I.B."/>
            <person name="Ramaley R.F."/>
            <person name="Meyer T.E."/>
        </authorList>
    </citation>
    <scope>NUCLEOTIDE SEQUENCE [LARGE SCALE GENOMIC DNA]</scope>
    <source>
        <strain evidence="7 8">M37P</strain>
    </source>
</reference>
<keyword evidence="2 5" id="KW-0732">Signal</keyword>
<dbReference type="InterPro" id="IPR011250">
    <property type="entry name" value="OMP/PagP_B-barrel"/>
</dbReference>
<name>A0ABX0G7L5_9RHOB</name>
<gene>
    <name evidence="7" type="ORF">G8O29_11015</name>
</gene>
<dbReference type="InterPro" id="IPR027385">
    <property type="entry name" value="Beta-barrel_OMP"/>
</dbReference>
<evidence type="ECO:0000313" key="8">
    <source>
        <dbReference type="Proteomes" id="UP001515660"/>
    </source>
</evidence>
<comment type="subcellular location">
    <subcellularLocation>
        <location evidence="1">Membrane</location>
    </subcellularLocation>
</comment>
<evidence type="ECO:0000256" key="2">
    <source>
        <dbReference type="ARBA" id="ARBA00022729"/>
    </source>
</evidence>
<sequence length="199" mass="20249">MRTIAALLATAALTAPAFAGGPTAVADEPVITAAPAPYVAPGLDWSGAYVGAQLGYGDVDSNGAGLDGNDWLGGVHAGYRWDLGNWVAGTELSYDKANIALGPTAGDELDSVLALKLSAGYEIGNSLVYGTVGAAQASASVGGVDLKDTGFLYGVGFDYAVNDRWTVGGELLEHKFDNYDGTGVDLGATTLKAKVGLRF</sequence>
<evidence type="ECO:0000256" key="4">
    <source>
        <dbReference type="ARBA" id="ARBA00038306"/>
    </source>
</evidence>
<keyword evidence="3" id="KW-0472">Membrane</keyword>
<dbReference type="RefSeq" id="WP_166403292.1">
    <property type="nucleotide sequence ID" value="NZ_JAANHS010000007.1"/>
</dbReference>
<keyword evidence="8" id="KW-1185">Reference proteome</keyword>
<dbReference type="InterPro" id="IPR051692">
    <property type="entry name" value="OMP-like"/>
</dbReference>
<dbReference type="Gene3D" id="2.40.160.20">
    <property type="match status" value="1"/>
</dbReference>
<evidence type="ECO:0000256" key="3">
    <source>
        <dbReference type="ARBA" id="ARBA00023136"/>
    </source>
</evidence>
<feature type="signal peptide" evidence="5">
    <location>
        <begin position="1"/>
        <end position="19"/>
    </location>
</feature>
<feature type="chain" id="PRO_5046403223" evidence="5">
    <location>
        <begin position="20"/>
        <end position="199"/>
    </location>
</feature>
<dbReference type="PANTHER" id="PTHR34001:SF3">
    <property type="entry name" value="BLL7405 PROTEIN"/>
    <property type="match status" value="1"/>
</dbReference>
<proteinExistence type="inferred from homology"/>